<accession>K9VT78</accession>
<dbReference type="HOGENOM" id="CLU_2424102_0_0_3"/>
<protein>
    <submittedName>
        <fullName evidence="1">Uncharacterized protein</fullName>
    </submittedName>
</protein>
<reference evidence="1 2" key="1">
    <citation type="submission" date="2012-05" db="EMBL/GenBank/DDBJ databases">
        <title>Finished plasmid 2 of genome of Oscillatoria sp. PCC 7112.</title>
        <authorList>
            <consortium name="US DOE Joint Genome Institute"/>
            <person name="Gugger M."/>
            <person name="Coursin T."/>
            <person name="Rippka R."/>
            <person name="Tandeau De Marsac N."/>
            <person name="Huntemann M."/>
            <person name="Wei C.-L."/>
            <person name="Han J."/>
            <person name="Detter J.C."/>
            <person name="Han C."/>
            <person name="Tapia R."/>
            <person name="Davenport K."/>
            <person name="Daligault H."/>
            <person name="Erkkila T."/>
            <person name="Gu W."/>
            <person name="Munk A.C.C."/>
            <person name="Teshima H."/>
            <person name="Xu Y."/>
            <person name="Chain P."/>
            <person name="Chen A."/>
            <person name="Krypides N."/>
            <person name="Mavromatis K."/>
            <person name="Markowitz V."/>
            <person name="Szeto E."/>
            <person name="Ivanova N."/>
            <person name="Mikhailova N."/>
            <person name="Ovchinnikova G."/>
            <person name="Pagani I."/>
            <person name="Pati A."/>
            <person name="Goodwin L."/>
            <person name="Peters L."/>
            <person name="Pitluck S."/>
            <person name="Woyke T."/>
            <person name="Kerfeld C."/>
        </authorList>
    </citation>
    <scope>NUCLEOTIDE SEQUENCE [LARGE SCALE GENOMIC DNA]</scope>
    <source>
        <strain evidence="1 2">PCC 7112</strain>
        <plasmid evidence="1 2">pOSC7112.02</plasmid>
    </source>
</reference>
<dbReference type="Proteomes" id="UP000010478">
    <property type="component" value="Plasmid pOSC7112.02"/>
</dbReference>
<keyword evidence="1" id="KW-0614">Plasmid</keyword>
<evidence type="ECO:0000313" key="1">
    <source>
        <dbReference type="EMBL" id="AFZ10692.1"/>
    </source>
</evidence>
<organism evidence="1 2">
    <name type="scientific">Phormidium nigroviride PCC 7112</name>
    <dbReference type="NCBI Taxonomy" id="179408"/>
    <lineage>
        <taxon>Bacteria</taxon>
        <taxon>Bacillati</taxon>
        <taxon>Cyanobacteriota</taxon>
        <taxon>Cyanophyceae</taxon>
        <taxon>Oscillatoriophycideae</taxon>
        <taxon>Oscillatoriales</taxon>
        <taxon>Oscillatoriaceae</taxon>
        <taxon>Phormidium</taxon>
    </lineage>
</organism>
<dbReference type="AlphaFoldDB" id="K9VT78"/>
<dbReference type="EMBL" id="CP003616">
    <property type="protein sequence ID" value="AFZ10692.1"/>
    <property type="molecule type" value="Genomic_DNA"/>
</dbReference>
<name>K9VT78_9CYAN</name>
<sequence length="91" mass="10816">MKNILSTSVMASKEKRTQPVTVAGEVKMTYFERLHPWCIIKLLPNCQRIVVARFRRRRDADDHFRVLQRFVKEFTFVIVFDIPPKPTLPKE</sequence>
<gene>
    <name evidence="1" type="ORF">Osc7112_6560</name>
</gene>
<dbReference type="KEGG" id="oni:Osc7112_6560"/>
<geneLocation type="plasmid" evidence="1 2">
    <name>pOSC7112.02</name>
</geneLocation>
<evidence type="ECO:0000313" key="2">
    <source>
        <dbReference type="Proteomes" id="UP000010478"/>
    </source>
</evidence>
<keyword evidence="2" id="KW-1185">Reference proteome</keyword>
<proteinExistence type="predicted"/>